<dbReference type="PANTHER" id="PTHR11040:SF140">
    <property type="entry name" value="ZRT (ZRT), IRT- (IRT-) LIKE PROTEIN TRANSPORTER"/>
    <property type="match status" value="1"/>
</dbReference>
<dbReference type="Proteomes" id="UP001143304">
    <property type="component" value="Unassembled WGS sequence"/>
</dbReference>
<feature type="transmembrane region" description="Helical" evidence="5">
    <location>
        <begin position="199"/>
        <end position="221"/>
    </location>
</feature>
<dbReference type="EMBL" id="SHNO01000001">
    <property type="protein sequence ID" value="MCX2978771.1"/>
    <property type="molecule type" value="Genomic_DNA"/>
</dbReference>
<comment type="subcellular location">
    <subcellularLocation>
        <location evidence="1">Membrane</location>
        <topology evidence="1">Multi-pass membrane protein</topology>
    </subcellularLocation>
</comment>
<proteinExistence type="predicted"/>
<feature type="transmembrane region" description="Helical" evidence="5">
    <location>
        <begin position="227"/>
        <end position="250"/>
    </location>
</feature>
<evidence type="ECO:0000256" key="3">
    <source>
        <dbReference type="ARBA" id="ARBA00022989"/>
    </source>
</evidence>
<name>A0ABT3T909_9GAMM</name>
<sequence length="281" mass="29561">MGIIELKLGLMALILVCAWTGGLVPLRKASSPSSRFLSLGNAFSAGIFLGIGLIHMLGDASGQWSIALGFHYPMALLLAGVAFLSLLWFEHVALQGGLHHAVHAPGGMIEDFNATASTGTQTAAADESHIPMSTLYPYALVVALSIHSLIAGITMGAQNSLSNVLLIFVAIATHKSTAGFALGVSLARNAVPRGRALRLIGLFSVMTPIGIIIGLLVTNALDGRDQIIFQAVFLSLAAGSFIYIAAFDILRDEFLQPGPRALKWSLTVVGYGLMGLLALWL</sequence>
<feature type="transmembrane region" description="Helical" evidence="5">
    <location>
        <begin position="164"/>
        <end position="187"/>
    </location>
</feature>
<reference evidence="6" key="1">
    <citation type="submission" date="2019-02" db="EMBL/GenBank/DDBJ databases">
        <authorList>
            <person name="Li S.-H."/>
        </authorList>
    </citation>
    <scope>NUCLEOTIDE SEQUENCE</scope>
    <source>
        <strain evidence="6">IMCC11814</strain>
    </source>
</reference>
<keyword evidence="7" id="KW-1185">Reference proteome</keyword>
<evidence type="ECO:0000256" key="5">
    <source>
        <dbReference type="SAM" id="Phobius"/>
    </source>
</evidence>
<gene>
    <name evidence="6" type="ORF">EYC82_15495</name>
</gene>
<accession>A0ABT3T909</accession>
<protein>
    <submittedName>
        <fullName evidence="6">ZIP family metal transporter</fullName>
    </submittedName>
</protein>
<evidence type="ECO:0000313" key="7">
    <source>
        <dbReference type="Proteomes" id="UP001143304"/>
    </source>
</evidence>
<dbReference type="RefSeq" id="WP_279250462.1">
    <property type="nucleotide sequence ID" value="NZ_SHNO01000001.1"/>
</dbReference>
<keyword evidence="2 5" id="KW-0812">Transmembrane</keyword>
<evidence type="ECO:0000256" key="1">
    <source>
        <dbReference type="ARBA" id="ARBA00004141"/>
    </source>
</evidence>
<feature type="transmembrane region" description="Helical" evidence="5">
    <location>
        <begin position="36"/>
        <end position="58"/>
    </location>
</feature>
<organism evidence="6 7">
    <name type="scientific">Candidatus Marimicrobium litorale</name>
    <dbReference type="NCBI Taxonomy" id="2518991"/>
    <lineage>
        <taxon>Bacteria</taxon>
        <taxon>Pseudomonadati</taxon>
        <taxon>Pseudomonadota</taxon>
        <taxon>Gammaproteobacteria</taxon>
        <taxon>Cellvibrionales</taxon>
        <taxon>Halieaceae</taxon>
        <taxon>Marimicrobium</taxon>
    </lineage>
</organism>
<dbReference type="Pfam" id="PF02535">
    <property type="entry name" value="Zip"/>
    <property type="match status" value="1"/>
</dbReference>
<dbReference type="InterPro" id="IPR003689">
    <property type="entry name" value="ZIP"/>
</dbReference>
<dbReference type="PANTHER" id="PTHR11040">
    <property type="entry name" value="ZINC/IRON TRANSPORTER"/>
    <property type="match status" value="1"/>
</dbReference>
<keyword evidence="4 5" id="KW-0472">Membrane</keyword>
<comment type="caution">
    <text evidence="6">The sequence shown here is derived from an EMBL/GenBank/DDBJ whole genome shotgun (WGS) entry which is preliminary data.</text>
</comment>
<feature type="transmembrane region" description="Helical" evidence="5">
    <location>
        <begin position="6"/>
        <end position="24"/>
    </location>
</feature>
<evidence type="ECO:0000313" key="6">
    <source>
        <dbReference type="EMBL" id="MCX2978771.1"/>
    </source>
</evidence>
<feature type="transmembrane region" description="Helical" evidence="5">
    <location>
        <begin position="135"/>
        <end position="158"/>
    </location>
</feature>
<keyword evidence="3 5" id="KW-1133">Transmembrane helix</keyword>
<feature type="transmembrane region" description="Helical" evidence="5">
    <location>
        <begin position="70"/>
        <end position="89"/>
    </location>
</feature>
<evidence type="ECO:0000256" key="2">
    <source>
        <dbReference type="ARBA" id="ARBA00022692"/>
    </source>
</evidence>
<evidence type="ECO:0000256" key="4">
    <source>
        <dbReference type="ARBA" id="ARBA00023136"/>
    </source>
</evidence>
<feature type="transmembrane region" description="Helical" evidence="5">
    <location>
        <begin position="262"/>
        <end position="280"/>
    </location>
</feature>